<evidence type="ECO:0000256" key="7">
    <source>
        <dbReference type="ARBA" id="ARBA00023125"/>
    </source>
</evidence>
<evidence type="ECO:0000256" key="8">
    <source>
        <dbReference type="ARBA" id="ARBA00023128"/>
    </source>
</evidence>
<dbReference type="GO" id="GO:0017108">
    <property type="term" value="F:5'-flap endonuclease activity"/>
    <property type="evidence" value="ECO:0007669"/>
    <property type="project" value="TreeGrafter"/>
</dbReference>
<comment type="caution">
    <text evidence="12">The sequence shown here is derived from an EMBL/GenBank/DDBJ whole genome shotgun (WGS) entry which is preliminary data.</text>
</comment>
<organism evidence="12 13">
    <name type="scientific">Reticulomyxa filosa</name>
    <dbReference type="NCBI Taxonomy" id="46433"/>
    <lineage>
        <taxon>Eukaryota</taxon>
        <taxon>Sar</taxon>
        <taxon>Rhizaria</taxon>
        <taxon>Retaria</taxon>
        <taxon>Foraminifera</taxon>
        <taxon>Monothalamids</taxon>
        <taxon>Reticulomyxidae</taxon>
        <taxon>Reticulomyxa</taxon>
    </lineage>
</organism>
<dbReference type="InterPro" id="IPR044752">
    <property type="entry name" value="PIN-like_EXO1"/>
</dbReference>
<comment type="subcellular location">
    <subcellularLocation>
        <location evidence="1">Nucleus</location>
    </subcellularLocation>
</comment>
<sequence length="148" mass="16912">MGIQNLLKILSSITQSVDISHYNGESVGIDGYCWLHKGASHCCYELCNDISTNKHIDYFIDLVKLLLHHKIKPIIVFDGCHLPSKQIVENSRAQKRKESLKIAHSLDQEGHKSKALQYYSKAVDITPYMAFQCIQVIKSCLKDKNKMY</sequence>
<dbReference type="InterPro" id="IPR029060">
    <property type="entry name" value="PIN-like_dom_sf"/>
</dbReference>
<evidence type="ECO:0000256" key="10">
    <source>
        <dbReference type="ARBA" id="ARBA00023242"/>
    </source>
</evidence>
<keyword evidence="2" id="KW-0479">Metal-binding</keyword>
<evidence type="ECO:0000256" key="2">
    <source>
        <dbReference type="ARBA" id="ARBA00022723"/>
    </source>
</evidence>
<dbReference type="SMART" id="SM00485">
    <property type="entry name" value="XPGN"/>
    <property type="match status" value="1"/>
</dbReference>
<keyword evidence="6" id="KW-0460">Magnesium</keyword>
<dbReference type="PROSITE" id="PS00841">
    <property type="entry name" value="XPG_1"/>
    <property type="match status" value="1"/>
</dbReference>
<accession>X6ND90</accession>
<evidence type="ECO:0000256" key="6">
    <source>
        <dbReference type="ARBA" id="ARBA00022842"/>
    </source>
</evidence>
<keyword evidence="5" id="KW-0540">Nuclease</keyword>
<dbReference type="AlphaFoldDB" id="X6ND90"/>
<dbReference type="FunFam" id="3.40.50.1010:FF:000111">
    <property type="entry name" value="Exonuclease 1"/>
    <property type="match status" value="1"/>
</dbReference>
<evidence type="ECO:0000256" key="5">
    <source>
        <dbReference type="ARBA" id="ARBA00022839"/>
    </source>
</evidence>
<proteinExistence type="predicted"/>
<keyword evidence="5" id="KW-0378">Hydrolase</keyword>
<dbReference type="GO" id="GO:0006281">
    <property type="term" value="P:DNA repair"/>
    <property type="evidence" value="ECO:0007669"/>
    <property type="project" value="UniProtKB-KW"/>
</dbReference>
<evidence type="ECO:0000259" key="11">
    <source>
        <dbReference type="SMART" id="SM00485"/>
    </source>
</evidence>
<dbReference type="Pfam" id="PF00752">
    <property type="entry name" value="XPG_N"/>
    <property type="match status" value="1"/>
</dbReference>
<evidence type="ECO:0000256" key="3">
    <source>
        <dbReference type="ARBA" id="ARBA00022759"/>
    </source>
</evidence>
<dbReference type="GO" id="GO:0003677">
    <property type="term" value="F:DNA binding"/>
    <property type="evidence" value="ECO:0007669"/>
    <property type="project" value="UniProtKB-KW"/>
</dbReference>
<evidence type="ECO:0000256" key="1">
    <source>
        <dbReference type="ARBA" id="ARBA00004123"/>
    </source>
</evidence>
<keyword evidence="7" id="KW-0238">DNA-binding</keyword>
<dbReference type="Proteomes" id="UP000023152">
    <property type="component" value="Unassembled WGS sequence"/>
</dbReference>
<evidence type="ECO:0000313" key="13">
    <source>
        <dbReference type="Proteomes" id="UP000023152"/>
    </source>
</evidence>
<dbReference type="GO" id="GO:0046872">
    <property type="term" value="F:metal ion binding"/>
    <property type="evidence" value="ECO:0007669"/>
    <property type="project" value="UniProtKB-KW"/>
</dbReference>
<evidence type="ECO:0000256" key="4">
    <source>
        <dbReference type="ARBA" id="ARBA00022763"/>
    </source>
</evidence>
<dbReference type="CDD" id="cd09857">
    <property type="entry name" value="PIN_EXO1"/>
    <property type="match status" value="1"/>
</dbReference>
<dbReference type="InterPro" id="IPR019974">
    <property type="entry name" value="XPG_CS"/>
</dbReference>
<dbReference type="SUPFAM" id="SSF88723">
    <property type="entry name" value="PIN domain-like"/>
    <property type="match status" value="1"/>
</dbReference>
<dbReference type="InterPro" id="IPR006085">
    <property type="entry name" value="XPG_DNA_repair_N"/>
</dbReference>
<keyword evidence="5" id="KW-0269">Exonuclease</keyword>
<keyword evidence="10" id="KW-0539">Nucleus</keyword>
<dbReference type="PRINTS" id="PR00853">
    <property type="entry name" value="XPGRADSUPER"/>
</dbReference>
<evidence type="ECO:0000256" key="9">
    <source>
        <dbReference type="ARBA" id="ARBA00023204"/>
    </source>
</evidence>
<dbReference type="InterPro" id="IPR006084">
    <property type="entry name" value="XPG/Rad2"/>
</dbReference>
<dbReference type="GO" id="GO:0004527">
    <property type="term" value="F:exonuclease activity"/>
    <property type="evidence" value="ECO:0007669"/>
    <property type="project" value="UniProtKB-KW"/>
</dbReference>
<protein>
    <recommendedName>
        <fullName evidence="11">XPG N-terminal domain-containing protein</fullName>
    </recommendedName>
</protein>
<dbReference type="EMBL" id="ASPP01009594">
    <property type="protein sequence ID" value="ETO23931.1"/>
    <property type="molecule type" value="Genomic_DNA"/>
</dbReference>
<keyword evidence="3" id="KW-0255">Endonuclease</keyword>
<evidence type="ECO:0000313" key="12">
    <source>
        <dbReference type="EMBL" id="ETO23931.1"/>
    </source>
</evidence>
<dbReference type="Gene3D" id="3.40.50.1010">
    <property type="entry name" value="5'-nuclease"/>
    <property type="match status" value="1"/>
</dbReference>
<keyword evidence="8" id="KW-0496">Mitochondrion</keyword>
<dbReference type="PANTHER" id="PTHR11081:SF9">
    <property type="entry name" value="FLAP ENDONUCLEASE 1"/>
    <property type="match status" value="1"/>
</dbReference>
<dbReference type="OrthoDB" id="26491at2759"/>
<dbReference type="PANTHER" id="PTHR11081">
    <property type="entry name" value="FLAP ENDONUCLEASE FAMILY MEMBER"/>
    <property type="match status" value="1"/>
</dbReference>
<keyword evidence="9" id="KW-0234">DNA repair</keyword>
<gene>
    <name evidence="12" type="ORF">RFI_13230</name>
</gene>
<reference evidence="12 13" key="1">
    <citation type="journal article" date="2013" name="Curr. Biol.">
        <title>The Genome of the Foraminiferan Reticulomyxa filosa.</title>
        <authorList>
            <person name="Glockner G."/>
            <person name="Hulsmann N."/>
            <person name="Schleicher M."/>
            <person name="Noegel A.A."/>
            <person name="Eichinger L."/>
            <person name="Gallinger C."/>
            <person name="Pawlowski J."/>
            <person name="Sierra R."/>
            <person name="Euteneuer U."/>
            <person name="Pillet L."/>
            <person name="Moustafa A."/>
            <person name="Platzer M."/>
            <person name="Groth M."/>
            <person name="Szafranski K."/>
            <person name="Schliwa M."/>
        </authorList>
    </citation>
    <scope>NUCLEOTIDE SEQUENCE [LARGE SCALE GENOMIC DNA]</scope>
</reference>
<name>X6ND90_RETFI</name>
<keyword evidence="13" id="KW-1185">Reference proteome</keyword>
<keyword evidence="4" id="KW-0227">DNA damage</keyword>
<feature type="domain" description="XPG N-terminal" evidence="11">
    <location>
        <begin position="1"/>
        <end position="99"/>
    </location>
</feature>
<dbReference type="GO" id="GO:0005634">
    <property type="term" value="C:nucleus"/>
    <property type="evidence" value="ECO:0007669"/>
    <property type="project" value="UniProtKB-SubCell"/>
</dbReference>